<evidence type="ECO:0000259" key="5">
    <source>
        <dbReference type="Pfam" id="PF25019"/>
    </source>
</evidence>
<sequence length="482" mass="55445">MIKAVLMDVEERQVQGTTTHSVRDWVDKLRAIELLLIKQTTYSMSNTETGHEWQVLVTTRSREVARIMGEYYGLGYLSEEDSWSLFRKMGKGEKKWRSCMDNELARIDEAGNIMSILKFSYQHLRSPLKYRFASCALLPKDTTINKEKLIKLWMAHGFIVPSYENQSFKDVGEEYFNHLLQSLNSPCKIPCFLPNAMCLRTFLLPEHVSTGSYFRTSFCKLIHMRYLDLSNLPIKRLPNSITKLLNLHTLKLDDCLQLKEIPVNIEKLINLRHLSVSNCELAYMPHGICQLTSLHRLDWFLVKLEPVAYCCPSSKPKMDLDDGRNDKAILEGLQPHHNLRKLLIEGYGDDSFPNWASLGGLSLALPNLLHIELNNLPTCRHLPSFGELAFLEKLILLMLEKVEYMETGKLSLPPSSTSQPATTLCFPSLKRLTLFRMYELKGWLEALGEENQHLSWPSFPKLSKLSIINCPKLQSMPFSPFF</sequence>
<dbReference type="Gramene" id="AUR62023881-RA">
    <property type="protein sequence ID" value="AUR62023881-RA:cds"/>
    <property type="gene ID" value="AUR62023881"/>
</dbReference>
<name>A0A803M608_CHEQI</name>
<feature type="domain" description="Disease resistance protein winged helix" evidence="3">
    <location>
        <begin position="138"/>
        <end position="181"/>
    </location>
</feature>
<dbReference type="Pfam" id="PF23598">
    <property type="entry name" value="LRR_14"/>
    <property type="match status" value="1"/>
</dbReference>
<dbReference type="Pfam" id="PF25019">
    <property type="entry name" value="LRR_R13L1-DRL21"/>
    <property type="match status" value="1"/>
</dbReference>
<keyword evidence="7" id="KW-1185">Reference proteome</keyword>
<evidence type="ECO:0000313" key="6">
    <source>
        <dbReference type="EnsemblPlants" id="AUR62023881-RA:cds"/>
    </source>
</evidence>
<dbReference type="InterPro" id="IPR032675">
    <property type="entry name" value="LRR_dom_sf"/>
</dbReference>
<evidence type="ECO:0000256" key="2">
    <source>
        <dbReference type="ARBA" id="ARBA00022821"/>
    </source>
</evidence>
<dbReference type="InterPro" id="IPR036388">
    <property type="entry name" value="WH-like_DNA-bd_sf"/>
</dbReference>
<reference evidence="6" key="1">
    <citation type="journal article" date="2017" name="Nature">
        <title>The genome of Chenopodium quinoa.</title>
        <authorList>
            <person name="Jarvis D.E."/>
            <person name="Ho Y.S."/>
            <person name="Lightfoot D.J."/>
            <person name="Schmoeckel S.M."/>
            <person name="Li B."/>
            <person name="Borm T.J.A."/>
            <person name="Ohyanagi H."/>
            <person name="Mineta K."/>
            <person name="Michell C.T."/>
            <person name="Saber N."/>
            <person name="Kharbatia N.M."/>
            <person name="Rupper R.R."/>
            <person name="Sharp A.R."/>
            <person name="Dally N."/>
            <person name="Boughton B.A."/>
            <person name="Woo Y.H."/>
            <person name="Gao G."/>
            <person name="Schijlen E.G.W.M."/>
            <person name="Guo X."/>
            <person name="Momin A.A."/>
            <person name="Negrao S."/>
            <person name="Al-Babili S."/>
            <person name="Gehring C."/>
            <person name="Roessner U."/>
            <person name="Jung C."/>
            <person name="Murphy K."/>
            <person name="Arold S.T."/>
            <person name="Gojobori T."/>
            <person name="van der Linden C.G."/>
            <person name="van Loo E.N."/>
            <person name="Jellen E.N."/>
            <person name="Maughan P.J."/>
            <person name="Tester M."/>
        </authorList>
    </citation>
    <scope>NUCLEOTIDE SEQUENCE [LARGE SCALE GENOMIC DNA]</scope>
    <source>
        <strain evidence="6">cv. PI 614886</strain>
    </source>
</reference>
<dbReference type="SUPFAM" id="SSF52540">
    <property type="entry name" value="P-loop containing nucleoside triphosphate hydrolases"/>
    <property type="match status" value="1"/>
</dbReference>
<evidence type="ECO:0000259" key="3">
    <source>
        <dbReference type="Pfam" id="PF23559"/>
    </source>
</evidence>
<reference evidence="6" key="2">
    <citation type="submission" date="2021-03" db="UniProtKB">
        <authorList>
            <consortium name="EnsemblPlants"/>
        </authorList>
    </citation>
    <scope>IDENTIFICATION</scope>
</reference>
<evidence type="ECO:0000256" key="1">
    <source>
        <dbReference type="ARBA" id="ARBA00022737"/>
    </source>
</evidence>
<dbReference type="Gene3D" id="1.10.10.10">
    <property type="entry name" value="Winged helix-like DNA-binding domain superfamily/Winged helix DNA-binding domain"/>
    <property type="match status" value="1"/>
</dbReference>
<dbReference type="Gene3D" id="3.80.10.10">
    <property type="entry name" value="Ribonuclease Inhibitor"/>
    <property type="match status" value="1"/>
</dbReference>
<dbReference type="EnsemblPlants" id="AUR62023881-RA">
    <property type="protein sequence ID" value="AUR62023881-RA:cds"/>
    <property type="gene ID" value="AUR62023881"/>
</dbReference>
<dbReference type="InterPro" id="IPR056789">
    <property type="entry name" value="LRR_R13L1-DRL21"/>
</dbReference>
<dbReference type="OMA" id="NCELAYM"/>
<proteinExistence type="predicted"/>
<protein>
    <submittedName>
        <fullName evidence="6">Uncharacterized protein</fullName>
    </submittedName>
</protein>
<dbReference type="InterPro" id="IPR055414">
    <property type="entry name" value="LRR_R13L4/SHOC2-like"/>
</dbReference>
<dbReference type="Proteomes" id="UP000596660">
    <property type="component" value="Unplaced"/>
</dbReference>
<keyword evidence="2" id="KW-0611">Plant defense</keyword>
<dbReference type="PANTHER" id="PTHR47186:SF13">
    <property type="entry name" value="DISEASE RESISTANCE PROTEIN RGA3"/>
    <property type="match status" value="1"/>
</dbReference>
<dbReference type="SUPFAM" id="SSF52058">
    <property type="entry name" value="L domain-like"/>
    <property type="match status" value="1"/>
</dbReference>
<dbReference type="InterPro" id="IPR058922">
    <property type="entry name" value="WHD_DRP"/>
</dbReference>
<dbReference type="GO" id="GO:0006952">
    <property type="term" value="P:defense response"/>
    <property type="evidence" value="ECO:0007669"/>
    <property type="project" value="UniProtKB-KW"/>
</dbReference>
<evidence type="ECO:0000259" key="4">
    <source>
        <dbReference type="Pfam" id="PF23598"/>
    </source>
</evidence>
<dbReference type="Pfam" id="PF23559">
    <property type="entry name" value="WHD_DRP"/>
    <property type="match status" value="1"/>
</dbReference>
<dbReference type="AlphaFoldDB" id="A0A803M608"/>
<keyword evidence="1" id="KW-0677">Repeat</keyword>
<dbReference type="InterPro" id="IPR027417">
    <property type="entry name" value="P-loop_NTPase"/>
</dbReference>
<accession>A0A803M608</accession>
<dbReference type="PANTHER" id="PTHR47186">
    <property type="entry name" value="LEUCINE-RICH REPEAT-CONTAINING PROTEIN 57"/>
    <property type="match status" value="1"/>
</dbReference>
<evidence type="ECO:0000313" key="7">
    <source>
        <dbReference type="Proteomes" id="UP000596660"/>
    </source>
</evidence>
<organism evidence="6 7">
    <name type="scientific">Chenopodium quinoa</name>
    <name type="common">Quinoa</name>
    <dbReference type="NCBI Taxonomy" id="63459"/>
    <lineage>
        <taxon>Eukaryota</taxon>
        <taxon>Viridiplantae</taxon>
        <taxon>Streptophyta</taxon>
        <taxon>Embryophyta</taxon>
        <taxon>Tracheophyta</taxon>
        <taxon>Spermatophyta</taxon>
        <taxon>Magnoliopsida</taxon>
        <taxon>eudicotyledons</taxon>
        <taxon>Gunneridae</taxon>
        <taxon>Pentapetalae</taxon>
        <taxon>Caryophyllales</taxon>
        <taxon>Chenopodiaceae</taxon>
        <taxon>Chenopodioideae</taxon>
        <taxon>Atripliceae</taxon>
        <taxon>Chenopodium</taxon>
    </lineage>
</organism>
<feature type="domain" description="Disease resistance R13L4/SHOC-2-like LRR" evidence="4">
    <location>
        <begin position="199"/>
        <end position="302"/>
    </location>
</feature>
<feature type="domain" description="R13L1/DRL21-like LRR repeat region" evidence="5">
    <location>
        <begin position="320"/>
        <end position="396"/>
    </location>
</feature>